<comment type="caution">
    <text evidence="2">The sequence shown here is derived from an EMBL/GenBank/DDBJ whole genome shotgun (WGS) entry which is preliminary data.</text>
</comment>
<dbReference type="NCBIfam" id="TIGR00057">
    <property type="entry name" value="L-threonylcarbamoyladenylate synthase"/>
    <property type="match status" value="1"/>
</dbReference>
<dbReference type="PROSITE" id="PS51163">
    <property type="entry name" value="YRDC"/>
    <property type="match status" value="1"/>
</dbReference>
<organism evidence="2 3">
    <name type="scientific">Lamprobacter modestohalophilus</name>
    <dbReference type="NCBI Taxonomy" id="1064514"/>
    <lineage>
        <taxon>Bacteria</taxon>
        <taxon>Pseudomonadati</taxon>
        <taxon>Pseudomonadota</taxon>
        <taxon>Gammaproteobacteria</taxon>
        <taxon>Chromatiales</taxon>
        <taxon>Chromatiaceae</taxon>
        <taxon>Lamprobacter</taxon>
    </lineage>
</organism>
<dbReference type="InterPro" id="IPR017945">
    <property type="entry name" value="DHBP_synth_RibB-like_a/b_dom"/>
</dbReference>
<proteinExistence type="predicted"/>
<dbReference type="Proteomes" id="UP001138768">
    <property type="component" value="Unassembled WGS sequence"/>
</dbReference>
<reference evidence="2 3" key="1">
    <citation type="journal article" date="2020" name="Microorganisms">
        <title>Osmotic Adaptation and Compatible Solute Biosynthesis of Phototrophic Bacteria as Revealed from Genome Analyses.</title>
        <authorList>
            <person name="Imhoff J.F."/>
            <person name="Rahn T."/>
            <person name="Kunzel S."/>
            <person name="Keller A."/>
            <person name="Neulinger S.C."/>
        </authorList>
    </citation>
    <scope>NUCLEOTIDE SEQUENCE [LARGE SCALE GENOMIC DNA]</scope>
    <source>
        <strain evidence="2 3">DSM 25653</strain>
    </source>
</reference>
<dbReference type="RefSeq" id="WP_200246643.1">
    <property type="nucleotide sequence ID" value="NZ_NRRY01000032.1"/>
</dbReference>
<dbReference type="Pfam" id="PF01300">
    <property type="entry name" value="Sua5_yciO_yrdC"/>
    <property type="match status" value="1"/>
</dbReference>
<dbReference type="PANTHER" id="PTHR42828">
    <property type="entry name" value="DHBP SYNTHASE RIBB-LIKE ALPHA/BETA DOMAIN-CONTAINING PROTEIN"/>
    <property type="match status" value="1"/>
</dbReference>
<sequence>MATSTPFLEIHPQDPQSRLIRRAAEMFASGGVVVYPTDSSYALGCQLGDKSALDRIRMIRRVDDKHHFTLVCRDLSEIATYARLDNQAYRQLKSLTPGPYTFIFEATKQVPRRLLHPKRRAIGIRVPGTPITQALLTELDQPILSTTLILPGDKEPMDDVLEMREMIGHCVDLIIDGGPCGNQPTTVVDMTQEPPVVVREGKGDTAVFEH</sequence>
<keyword evidence="3" id="KW-1185">Reference proteome</keyword>
<dbReference type="AlphaFoldDB" id="A0A9X1B552"/>
<evidence type="ECO:0000313" key="3">
    <source>
        <dbReference type="Proteomes" id="UP001138768"/>
    </source>
</evidence>
<accession>A0A9X1B552</accession>
<dbReference type="InterPro" id="IPR052532">
    <property type="entry name" value="SUA5_domain"/>
</dbReference>
<dbReference type="Gene3D" id="3.90.870.10">
    <property type="entry name" value="DHBP synthase"/>
    <property type="match status" value="1"/>
</dbReference>
<name>A0A9X1B552_9GAMM</name>
<evidence type="ECO:0000259" key="1">
    <source>
        <dbReference type="PROSITE" id="PS51163"/>
    </source>
</evidence>
<gene>
    <name evidence="2" type="ORF">CKO42_17100</name>
</gene>
<dbReference type="EMBL" id="NRRY01000032">
    <property type="protein sequence ID" value="MBK1620128.1"/>
    <property type="molecule type" value="Genomic_DNA"/>
</dbReference>
<evidence type="ECO:0000313" key="2">
    <source>
        <dbReference type="EMBL" id="MBK1620128.1"/>
    </source>
</evidence>
<dbReference type="SUPFAM" id="SSF55821">
    <property type="entry name" value="YrdC/RibB"/>
    <property type="match status" value="1"/>
</dbReference>
<dbReference type="InterPro" id="IPR006070">
    <property type="entry name" value="Sua5-like_dom"/>
</dbReference>
<feature type="domain" description="YrdC-like" evidence="1">
    <location>
        <begin position="17"/>
        <end position="203"/>
    </location>
</feature>
<dbReference type="PANTHER" id="PTHR42828:SF3">
    <property type="entry name" value="THREONYLCARBAMOYL-AMP SYNTHASE"/>
    <property type="match status" value="1"/>
</dbReference>
<protein>
    <submittedName>
        <fullName evidence="2">Threonylcarbamoyl-AMP synthase</fullName>
    </submittedName>
</protein>
<dbReference type="GO" id="GO:0003725">
    <property type="term" value="F:double-stranded RNA binding"/>
    <property type="evidence" value="ECO:0007669"/>
    <property type="project" value="InterPro"/>
</dbReference>